<reference evidence="3" key="1">
    <citation type="submission" date="2018-06" db="EMBL/GenBank/DDBJ databases">
        <authorList>
            <person name="Zhirakovskaya E."/>
        </authorList>
    </citation>
    <scope>NUCLEOTIDE SEQUENCE</scope>
</reference>
<dbReference type="AlphaFoldDB" id="A0A3B1A3N5"/>
<name>A0A3B1A3N5_9ZZZZ</name>
<sequence>MQKNYTIIYTALLEFIGFVAFFSIIAFSFIPDSQAAAEIYSDYENQSETQAGSDDDVGFKETVIMTSNLQADAKIAKQKQVPILLLFTQQSCGFCEVVRSDFLRPMLLNREYDNRVLIRQIEYDGDDVVGFDGKKISMDNFMLPYNVGFTPTVLFLDSSGAELTEQLVGITTVYYYGGFIDDNIALALKKIRAANDAKIAVN</sequence>
<proteinExistence type="predicted"/>
<dbReference type="EMBL" id="UOFS01000019">
    <property type="protein sequence ID" value="VAW94733.1"/>
    <property type="molecule type" value="Genomic_DNA"/>
</dbReference>
<organism evidence="3">
    <name type="scientific">hydrothermal vent metagenome</name>
    <dbReference type="NCBI Taxonomy" id="652676"/>
    <lineage>
        <taxon>unclassified sequences</taxon>
        <taxon>metagenomes</taxon>
        <taxon>ecological metagenomes</taxon>
    </lineage>
</organism>
<dbReference type="InterPro" id="IPR012336">
    <property type="entry name" value="Thioredoxin-like_fold"/>
</dbReference>
<dbReference type="SUPFAM" id="SSF52833">
    <property type="entry name" value="Thioredoxin-like"/>
    <property type="match status" value="1"/>
</dbReference>
<keyword evidence="1" id="KW-0812">Transmembrane</keyword>
<evidence type="ECO:0000313" key="3">
    <source>
        <dbReference type="EMBL" id="VAW94733.1"/>
    </source>
</evidence>
<evidence type="ECO:0000256" key="1">
    <source>
        <dbReference type="SAM" id="Phobius"/>
    </source>
</evidence>
<dbReference type="Pfam" id="PF13098">
    <property type="entry name" value="Thioredoxin_2"/>
    <property type="match status" value="1"/>
</dbReference>
<feature type="transmembrane region" description="Helical" evidence="1">
    <location>
        <begin position="7"/>
        <end position="30"/>
    </location>
</feature>
<keyword evidence="1" id="KW-1133">Transmembrane helix</keyword>
<dbReference type="InterPro" id="IPR036249">
    <property type="entry name" value="Thioredoxin-like_sf"/>
</dbReference>
<evidence type="ECO:0000259" key="2">
    <source>
        <dbReference type="Pfam" id="PF13098"/>
    </source>
</evidence>
<gene>
    <name evidence="3" type="ORF">MNBD_GAMMA22-1624</name>
</gene>
<accession>A0A3B1A3N5</accession>
<feature type="domain" description="Thioredoxin-like fold" evidence="2">
    <location>
        <begin position="76"/>
        <end position="171"/>
    </location>
</feature>
<keyword evidence="1" id="KW-0472">Membrane</keyword>
<protein>
    <recommendedName>
        <fullName evidence="2">Thioredoxin-like fold domain-containing protein</fullName>
    </recommendedName>
</protein>
<dbReference type="Gene3D" id="3.40.30.10">
    <property type="entry name" value="Glutaredoxin"/>
    <property type="match status" value="1"/>
</dbReference>